<dbReference type="Gene3D" id="3.40.50.720">
    <property type="entry name" value="NAD(P)-binding Rossmann-like Domain"/>
    <property type="match status" value="1"/>
</dbReference>
<dbReference type="GO" id="GO:0008270">
    <property type="term" value="F:zinc ion binding"/>
    <property type="evidence" value="ECO:0007669"/>
    <property type="project" value="InterPro"/>
</dbReference>
<organism evidence="8 9">
    <name type="scientific">Entomortierella parvispora</name>
    <dbReference type="NCBI Taxonomy" id="205924"/>
    <lineage>
        <taxon>Eukaryota</taxon>
        <taxon>Fungi</taxon>
        <taxon>Fungi incertae sedis</taxon>
        <taxon>Mucoromycota</taxon>
        <taxon>Mortierellomycotina</taxon>
        <taxon>Mortierellomycetes</taxon>
        <taxon>Mortierellales</taxon>
        <taxon>Mortierellaceae</taxon>
        <taxon>Entomortierella</taxon>
    </lineage>
</organism>
<keyword evidence="9" id="KW-1185">Reference proteome</keyword>
<feature type="compositionally biased region" description="Polar residues" evidence="6">
    <location>
        <begin position="38"/>
        <end position="62"/>
    </location>
</feature>
<dbReference type="OrthoDB" id="1560166at2759"/>
<dbReference type="AlphaFoldDB" id="A0A9P3LT10"/>
<dbReference type="Pfam" id="PF00107">
    <property type="entry name" value="ADH_zinc_N"/>
    <property type="match status" value="1"/>
</dbReference>
<sequence>MMRSHSKTSSSISLTSSLKSTSRRVSLSFLTRPLSRIFQSPPSLTNGTSNEKLASESLPTRSNSKHSKTRSNKMNQEEPVAVKVAKLTLNETVIAEPESAHVAEACNHEAHVPPTSTYTAFASAADGKTFVEKQLELPKLGRNDVAVAILCCSVCFTDTMYAAMIEGQVVGHEIIGRVEFKGEDVTNVDIGDTIGFGYLRTACLKCLFCLQGQENMCPKRTTFTDGIGGFANASVWDSRFVYKIPACIEPRHAGPLTCAGATVFSALYGYNVSPTSTVGVVGLGGLGHLAIKFAKAWGCRVVAISSSESKKADSLKFGAHEFICTKDPITSPTKMDYILNTTSGDLPWDTFIDLLETNGTLINMGVSAKGSMEIPAMPALFKQLKVVGSLVASRHVMNKMFDFAALHSIRPEIEELDMGTKGCAEAVRRVVEQQARYRVVLNVPEHLAM</sequence>
<name>A0A9P3LT10_9FUNG</name>
<dbReference type="InterPro" id="IPR011032">
    <property type="entry name" value="GroES-like_sf"/>
</dbReference>
<evidence type="ECO:0000256" key="4">
    <source>
        <dbReference type="ARBA" id="ARBA00023002"/>
    </source>
</evidence>
<reference evidence="8" key="2">
    <citation type="journal article" date="2022" name="Microbiol. Resour. Announc.">
        <title>Whole-Genome Sequence of Entomortierella parvispora E1425, a Mucoromycotan Fungus Associated with Burkholderiaceae-Related Endosymbiotic Bacteria.</title>
        <authorList>
            <person name="Herlambang A."/>
            <person name="Guo Y."/>
            <person name="Takashima Y."/>
            <person name="Narisawa K."/>
            <person name="Ohta H."/>
            <person name="Nishizawa T."/>
        </authorList>
    </citation>
    <scope>NUCLEOTIDE SEQUENCE</scope>
    <source>
        <strain evidence="8">E1425</strain>
    </source>
</reference>
<dbReference type="PROSITE" id="PS00059">
    <property type="entry name" value="ADH_ZINC"/>
    <property type="match status" value="1"/>
</dbReference>
<proteinExistence type="inferred from homology"/>
<comment type="cofactor">
    <cofactor evidence="1 5">
        <name>Zn(2+)</name>
        <dbReference type="ChEBI" id="CHEBI:29105"/>
    </cofactor>
</comment>
<feature type="region of interest" description="Disordered" evidence="6">
    <location>
        <begin position="38"/>
        <end position="79"/>
    </location>
</feature>
<dbReference type="InterPro" id="IPR002328">
    <property type="entry name" value="ADH_Zn_CS"/>
</dbReference>
<keyword evidence="3 5" id="KW-0862">Zinc</keyword>
<evidence type="ECO:0000313" key="9">
    <source>
        <dbReference type="Proteomes" id="UP000827284"/>
    </source>
</evidence>
<evidence type="ECO:0000256" key="5">
    <source>
        <dbReference type="RuleBase" id="RU361277"/>
    </source>
</evidence>
<dbReference type="InterPro" id="IPR013154">
    <property type="entry name" value="ADH-like_N"/>
</dbReference>
<dbReference type="InterPro" id="IPR020843">
    <property type="entry name" value="ER"/>
</dbReference>
<comment type="similarity">
    <text evidence="5">Belongs to the zinc-containing alcohol dehydrogenase family.</text>
</comment>
<evidence type="ECO:0000313" key="8">
    <source>
        <dbReference type="EMBL" id="GJJ69160.1"/>
    </source>
</evidence>
<dbReference type="SUPFAM" id="SSF51735">
    <property type="entry name" value="NAD(P)-binding Rossmann-fold domains"/>
    <property type="match status" value="1"/>
</dbReference>
<dbReference type="Pfam" id="PF08240">
    <property type="entry name" value="ADH_N"/>
    <property type="match status" value="1"/>
</dbReference>
<dbReference type="InterPro" id="IPR047109">
    <property type="entry name" value="CAD-like"/>
</dbReference>
<dbReference type="SMART" id="SM00829">
    <property type="entry name" value="PKS_ER"/>
    <property type="match status" value="1"/>
</dbReference>
<reference evidence="8" key="1">
    <citation type="submission" date="2021-11" db="EMBL/GenBank/DDBJ databases">
        <authorList>
            <person name="Herlambang A."/>
            <person name="Guo Y."/>
            <person name="Takashima Y."/>
            <person name="Nishizawa T."/>
        </authorList>
    </citation>
    <scope>NUCLEOTIDE SEQUENCE</scope>
    <source>
        <strain evidence="8">E1425</strain>
    </source>
</reference>
<keyword evidence="4" id="KW-0560">Oxidoreductase</keyword>
<dbReference type="Proteomes" id="UP000827284">
    <property type="component" value="Unassembled WGS sequence"/>
</dbReference>
<comment type="caution">
    <text evidence="8">The sequence shown here is derived from an EMBL/GenBank/DDBJ whole genome shotgun (WGS) entry which is preliminary data.</text>
</comment>
<dbReference type="Gene3D" id="3.90.180.10">
    <property type="entry name" value="Medium-chain alcohol dehydrogenases, catalytic domain"/>
    <property type="match status" value="1"/>
</dbReference>
<evidence type="ECO:0000259" key="7">
    <source>
        <dbReference type="SMART" id="SM00829"/>
    </source>
</evidence>
<evidence type="ECO:0000256" key="1">
    <source>
        <dbReference type="ARBA" id="ARBA00001947"/>
    </source>
</evidence>
<dbReference type="EMBL" id="BQFW01000002">
    <property type="protein sequence ID" value="GJJ69160.1"/>
    <property type="molecule type" value="Genomic_DNA"/>
</dbReference>
<evidence type="ECO:0000256" key="2">
    <source>
        <dbReference type="ARBA" id="ARBA00022723"/>
    </source>
</evidence>
<accession>A0A9P3LT10</accession>
<dbReference type="CDD" id="cd05283">
    <property type="entry name" value="CAD1"/>
    <property type="match status" value="1"/>
</dbReference>
<protein>
    <recommendedName>
        <fullName evidence="7">Enoyl reductase (ER) domain-containing protein</fullName>
    </recommendedName>
</protein>
<dbReference type="GO" id="GO:0016616">
    <property type="term" value="F:oxidoreductase activity, acting on the CH-OH group of donors, NAD or NADP as acceptor"/>
    <property type="evidence" value="ECO:0007669"/>
    <property type="project" value="InterPro"/>
</dbReference>
<dbReference type="InterPro" id="IPR036291">
    <property type="entry name" value="NAD(P)-bd_dom_sf"/>
</dbReference>
<keyword evidence="2 5" id="KW-0479">Metal-binding</keyword>
<dbReference type="InterPro" id="IPR013149">
    <property type="entry name" value="ADH-like_C"/>
</dbReference>
<feature type="domain" description="Enoyl reductase (ER)" evidence="7">
    <location>
        <begin position="123"/>
        <end position="441"/>
    </location>
</feature>
<dbReference type="PANTHER" id="PTHR42683">
    <property type="entry name" value="ALDEHYDE REDUCTASE"/>
    <property type="match status" value="1"/>
</dbReference>
<dbReference type="FunFam" id="3.40.50.720:FF:000022">
    <property type="entry name" value="Cinnamyl alcohol dehydrogenase"/>
    <property type="match status" value="1"/>
</dbReference>
<evidence type="ECO:0000256" key="6">
    <source>
        <dbReference type="SAM" id="MobiDB-lite"/>
    </source>
</evidence>
<dbReference type="SUPFAM" id="SSF50129">
    <property type="entry name" value="GroES-like"/>
    <property type="match status" value="1"/>
</dbReference>
<gene>
    <name evidence="8" type="ORF">EMPS_01506</name>
</gene>
<evidence type="ECO:0000256" key="3">
    <source>
        <dbReference type="ARBA" id="ARBA00022833"/>
    </source>
</evidence>